<dbReference type="GO" id="GO:0030091">
    <property type="term" value="P:protein repair"/>
    <property type="evidence" value="ECO:0007669"/>
    <property type="project" value="InterPro"/>
</dbReference>
<dbReference type="PANTHER" id="PTHR10173:SF59">
    <property type="entry name" value="PEPTIDE METHIONINE SULFOXIDE REDUCTASE MSRA_MSRB"/>
    <property type="match status" value="1"/>
</dbReference>
<evidence type="ECO:0000256" key="1">
    <source>
        <dbReference type="ARBA" id="ARBA00012499"/>
    </source>
</evidence>
<dbReference type="NCBIfam" id="TIGR00357">
    <property type="entry name" value="peptide-methionine (R)-S-oxide reductase MsrB"/>
    <property type="match status" value="1"/>
</dbReference>
<dbReference type="InterPro" id="IPR002579">
    <property type="entry name" value="Met_Sox_Rdtase_MsrB_dom"/>
</dbReference>
<accession>A0AAJ4NPK8</accession>
<dbReference type="GO" id="GO:0006979">
    <property type="term" value="P:response to oxidative stress"/>
    <property type="evidence" value="ECO:0007669"/>
    <property type="project" value="InterPro"/>
</dbReference>
<feature type="chain" id="PRO_5042590719" description="peptide-methionine (R)-S-oxide reductase" evidence="4">
    <location>
        <begin position="19"/>
        <end position="166"/>
    </location>
</feature>
<feature type="signal peptide" evidence="4">
    <location>
        <begin position="1"/>
        <end position="18"/>
    </location>
</feature>
<sequence>MNRILSIIFMIIPLVSFADTPNWQNFDKQKALANLSKQQYYVTQKGGTERAFDNKYWNNHKQGIYVDVVSGEPLFSSTDKYNSGTGWPSFTKPINNSFIKTKSDNSWFMNRTEVLSKYGGSHLGHVFDDGPQPTGKRYCMNSAALRFIPKDEMKREGYGKYLYLFK</sequence>
<evidence type="ECO:0000313" key="6">
    <source>
        <dbReference type="EMBL" id="QWU99669.1"/>
    </source>
</evidence>
<dbReference type="KEGG" id="fsr:KQR59_01960"/>
<dbReference type="GO" id="GO:0033743">
    <property type="term" value="F:peptide-methionine (R)-S-oxide reductase activity"/>
    <property type="evidence" value="ECO:0007669"/>
    <property type="project" value="UniProtKB-EC"/>
</dbReference>
<keyword evidence="4" id="KW-0732">Signal</keyword>
<dbReference type="PROSITE" id="PS51790">
    <property type="entry name" value="MSRB"/>
    <property type="match status" value="1"/>
</dbReference>
<dbReference type="Pfam" id="PF01641">
    <property type="entry name" value="SelR"/>
    <property type="match status" value="1"/>
</dbReference>
<dbReference type="AlphaFoldDB" id="A0AAJ4NPK8"/>
<reference evidence="6 7" key="1">
    <citation type="submission" date="2021-06" db="EMBL/GenBank/DDBJ databases">
        <title>Ulceroglandular infection and bacteremia caused by Francisella salimarina in an immunocompromised patient, France.</title>
        <authorList>
            <person name="Hennebique A."/>
            <person name="Caspar Y."/>
            <person name="Maurin M."/>
            <person name="Boisset S."/>
            <person name="Pelloux I."/>
            <person name="Gallego-Hernanz M.P."/>
            <person name="Burucoa C."/>
            <person name="Cazenave-Roblot F."/>
            <person name="Plouzeau C."/>
            <person name="Rammaert B."/>
        </authorList>
    </citation>
    <scope>NUCLEOTIDE SEQUENCE [LARGE SCALE GENOMIC DNA]</scope>
    <source>
        <strain evidence="6 7">CHUGA-F75</strain>
    </source>
</reference>
<evidence type="ECO:0000256" key="2">
    <source>
        <dbReference type="ARBA" id="ARBA00023002"/>
    </source>
</evidence>
<evidence type="ECO:0000256" key="4">
    <source>
        <dbReference type="SAM" id="SignalP"/>
    </source>
</evidence>
<dbReference type="EC" id="1.8.4.12" evidence="1"/>
<proteinExistence type="predicted"/>
<evidence type="ECO:0000313" key="7">
    <source>
        <dbReference type="Proteomes" id="UP000683421"/>
    </source>
</evidence>
<evidence type="ECO:0000256" key="3">
    <source>
        <dbReference type="ARBA" id="ARBA00048488"/>
    </source>
</evidence>
<dbReference type="FunFam" id="2.170.150.20:FF:000003">
    <property type="entry name" value="Peptide methionine sulfoxide reductase MsrB"/>
    <property type="match status" value="1"/>
</dbReference>
<name>A0AAJ4NPK8_9GAMM</name>
<keyword evidence="7" id="KW-1185">Reference proteome</keyword>
<dbReference type="PANTHER" id="PTHR10173">
    <property type="entry name" value="METHIONINE SULFOXIDE REDUCTASE"/>
    <property type="match status" value="1"/>
</dbReference>
<keyword evidence="2 6" id="KW-0560">Oxidoreductase</keyword>
<protein>
    <recommendedName>
        <fullName evidence="1">peptide-methionine (R)-S-oxide reductase</fullName>
        <ecNumber evidence="1">1.8.4.12</ecNumber>
    </recommendedName>
</protein>
<dbReference type="GO" id="GO:0005737">
    <property type="term" value="C:cytoplasm"/>
    <property type="evidence" value="ECO:0007669"/>
    <property type="project" value="TreeGrafter"/>
</dbReference>
<evidence type="ECO:0000259" key="5">
    <source>
        <dbReference type="PROSITE" id="PS51790"/>
    </source>
</evidence>
<comment type="catalytic activity">
    <reaction evidence="3">
        <text>L-methionyl-[protein] + [thioredoxin]-disulfide + H2O = L-methionyl-(R)-S-oxide-[protein] + [thioredoxin]-dithiol</text>
        <dbReference type="Rhea" id="RHEA:24164"/>
        <dbReference type="Rhea" id="RHEA-COMP:10698"/>
        <dbReference type="Rhea" id="RHEA-COMP:10700"/>
        <dbReference type="Rhea" id="RHEA-COMP:12313"/>
        <dbReference type="Rhea" id="RHEA-COMP:12314"/>
        <dbReference type="ChEBI" id="CHEBI:15377"/>
        <dbReference type="ChEBI" id="CHEBI:16044"/>
        <dbReference type="ChEBI" id="CHEBI:29950"/>
        <dbReference type="ChEBI" id="CHEBI:45764"/>
        <dbReference type="ChEBI" id="CHEBI:50058"/>
        <dbReference type="EC" id="1.8.4.12"/>
    </reaction>
</comment>
<dbReference type="RefSeq" id="WP_216692374.1">
    <property type="nucleotide sequence ID" value="NZ_CP076680.1"/>
</dbReference>
<organism evidence="6 7">
    <name type="scientific">Francisella salimarina</name>
    <dbReference type="NCBI Taxonomy" id="2599927"/>
    <lineage>
        <taxon>Bacteria</taxon>
        <taxon>Pseudomonadati</taxon>
        <taxon>Pseudomonadota</taxon>
        <taxon>Gammaproteobacteria</taxon>
        <taxon>Thiotrichales</taxon>
        <taxon>Francisellaceae</taxon>
        <taxon>Francisella</taxon>
    </lineage>
</organism>
<gene>
    <name evidence="6" type="primary">msrB</name>
    <name evidence="6" type="ORF">KQR59_01960</name>
</gene>
<dbReference type="Proteomes" id="UP000683421">
    <property type="component" value="Chromosome"/>
</dbReference>
<dbReference type="InterPro" id="IPR028427">
    <property type="entry name" value="Met_Sox_Rdtase_MsrB"/>
</dbReference>
<dbReference type="EMBL" id="CP076680">
    <property type="protein sequence ID" value="QWU99669.1"/>
    <property type="molecule type" value="Genomic_DNA"/>
</dbReference>
<feature type="domain" description="MsrB" evidence="5">
    <location>
        <begin position="28"/>
        <end position="150"/>
    </location>
</feature>